<evidence type="ECO:0000313" key="2">
    <source>
        <dbReference type="Proteomes" id="UP000078200"/>
    </source>
</evidence>
<dbReference type="EnsemblMetazoa" id="GAUT026047-RA">
    <property type="protein sequence ID" value="GAUT026047-PA"/>
    <property type="gene ID" value="GAUT026047"/>
</dbReference>
<reference evidence="1" key="1">
    <citation type="submission" date="2020-05" db="UniProtKB">
        <authorList>
            <consortium name="EnsemblMetazoa"/>
        </authorList>
    </citation>
    <scope>IDENTIFICATION</scope>
    <source>
        <strain evidence="1">TTRI</strain>
    </source>
</reference>
<dbReference type="Proteomes" id="UP000078200">
    <property type="component" value="Unassembled WGS sequence"/>
</dbReference>
<dbReference type="VEuPathDB" id="VectorBase:GAUT026047"/>
<sequence length="94" mass="11016">MFTTSWVYFDYCTVRNNTEPVPLKYYLTLRSARSFTLIEIFEEGLLLLCLIKIHSKDTAHSSYRSYVLYHVVCITDPVVLKSKKHQGMPHDNDL</sequence>
<dbReference type="AlphaFoldDB" id="A0A1A9V4W7"/>
<accession>A0A1A9V4W7</accession>
<evidence type="ECO:0000313" key="1">
    <source>
        <dbReference type="EnsemblMetazoa" id="GAUT026047-PA"/>
    </source>
</evidence>
<organism evidence="1 2">
    <name type="scientific">Glossina austeni</name>
    <name type="common">Savannah tsetse fly</name>
    <dbReference type="NCBI Taxonomy" id="7395"/>
    <lineage>
        <taxon>Eukaryota</taxon>
        <taxon>Metazoa</taxon>
        <taxon>Ecdysozoa</taxon>
        <taxon>Arthropoda</taxon>
        <taxon>Hexapoda</taxon>
        <taxon>Insecta</taxon>
        <taxon>Pterygota</taxon>
        <taxon>Neoptera</taxon>
        <taxon>Endopterygota</taxon>
        <taxon>Diptera</taxon>
        <taxon>Brachycera</taxon>
        <taxon>Muscomorpha</taxon>
        <taxon>Hippoboscoidea</taxon>
        <taxon>Glossinidae</taxon>
        <taxon>Glossina</taxon>
    </lineage>
</organism>
<name>A0A1A9V4W7_GLOAU</name>
<keyword evidence="2" id="KW-1185">Reference proteome</keyword>
<proteinExistence type="predicted"/>
<protein>
    <submittedName>
        <fullName evidence="1">Uncharacterized protein</fullName>
    </submittedName>
</protein>